<evidence type="ECO:0000256" key="5">
    <source>
        <dbReference type="ARBA" id="ARBA00023136"/>
    </source>
</evidence>
<dbReference type="KEGG" id="lcu:PL11_000125"/>
<dbReference type="Pfam" id="PF06738">
    <property type="entry name" value="ThrE"/>
    <property type="match status" value="1"/>
</dbReference>
<dbReference type="eggNOG" id="COG2966">
    <property type="taxonomic scope" value="Bacteria"/>
</dbReference>
<dbReference type="GO" id="GO:0022857">
    <property type="term" value="F:transmembrane transporter activity"/>
    <property type="evidence" value="ECO:0007669"/>
    <property type="project" value="InterPro"/>
</dbReference>
<evidence type="ECO:0000256" key="7">
    <source>
        <dbReference type="SAM" id="Phobius"/>
    </source>
</evidence>
<dbReference type="InterPro" id="IPR050539">
    <property type="entry name" value="ThrE_Dicarb/AminoAcid_Exp"/>
</dbReference>
<dbReference type="RefSeq" id="WP_035167658.1">
    <property type="nucleotide sequence ID" value="NZ_CP018906.1"/>
</dbReference>
<dbReference type="OrthoDB" id="9813917at2"/>
<feature type="transmembrane region" description="Helical" evidence="7">
    <location>
        <begin position="106"/>
        <end position="125"/>
    </location>
</feature>
<sequence>MNTCGKVGVIMLTSGAETSRVEQTVEFIGKASGVNVTCYVTMTAVFISINDLGNTMMFKSRLGGFNLQKVDELNQLSRQYTEGQINYEELKLQIAQVDNQVIDFSLPLKIFGAGLVSVAPMLVFKATWGDLALSFFIGIFGYLAAYFIGLKHNLPYIKEATGGITIAILANLAVLLGLGHDSGQMIVSSLMPLVPGVAITNSLREIMAGEIISGLVRAVDAILVAVAIGSGVIIGASLVYLVR</sequence>
<organism evidence="9 10">
    <name type="scientific">Lentilactobacillus curieae</name>
    <dbReference type="NCBI Taxonomy" id="1138822"/>
    <lineage>
        <taxon>Bacteria</taxon>
        <taxon>Bacillati</taxon>
        <taxon>Bacillota</taxon>
        <taxon>Bacilli</taxon>
        <taxon>Lactobacillales</taxon>
        <taxon>Lactobacillaceae</taxon>
        <taxon>Lentilactobacillus</taxon>
    </lineage>
</organism>
<keyword evidence="10" id="KW-1185">Reference proteome</keyword>
<keyword evidence="3 7" id="KW-0812">Transmembrane</keyword>
<evidence type="ECO:0000259" key="8">
    <source>
        <dbReference type="Pfam" id="PF06738"/>
    </source>
</evidence>
<protein>
    <recommendedName>
        <fullName evidence="8">Threonine/serine exporter-like N-terminal domain-containing protein</fullName>
    </recommendedName>
</protein>
<feature type="transmembrane region" description="Helical" evidence="7">
    <location>
        <begin position="215"/>
        <end position="242"/>
    </location>
</feature>
<dbReference type="InterPro" id="IPR010619">
    <property type="entry name" value="ThrE-like_N"/>
</dbReference>
<accession>A0A1S6QKW6</accession>
<dbReference type="PANTHER" id="PTHR34390:SF2">
    <property type="entry name" value="SUCCINATE TRANSPORTER SUBUNIT YJJP-RELATED"/>
    <property type="match status" value="1"/>
</dbReference>
<feature type="transmembrane region" description="Helical" evidence="7">
    <location>
        <begin position="160"/>
        <end position="179"/>
    </location>
</feature>
<evidence type="ECO:0000256" key="3">
    <source>
        <dbReference type="ARBA" id="ARBA00022692"/>
    </source>
</evidence>
<evidence type="ECO:0000256" key="2">
    <source>
        <dbReference type="ARBA" id="ARBA00022475"/>
    </source>
</evidence>
<gene>
    <name evidence="9" type="ORF">PL11_000125</name>
</gene>
<reference evidence="9 10" key="1">
    <citation type="journal article" date="2015" name="Genome Announc.">
        <title>Genome Sequence of Lactobacillus curieae CCTCC M 2011381T, a Novel Producer of Gamma-aminobutyric Acid.</title>
        <authorList>
            <person name="Wang Y."/>
            <person name="Wang Y."/>
            <person name="Lang C."/>
            <person name="Wei D."/>
            <person name="Xu P."/>
            <person name="Xie J."/>
        </authorList>
    </citation>
    <scope>NUCLEOTIDE SEQUENCE [LARGE SCALE GENOMIC DNA]</scope>
    <source>
        <strain evidence="9 10">CCTCC M 2011381</strain>
    </source>
</reference>
<dbReference type="AlphaFoldDB" id="A0A1S6QKW6"/>
<evidence type="ECO:0000313" key="10">
    <source>
        <dbReference type="Proteomes" id="UP000030361"/>
    </source>
</evidence>
<dbReference type="Proteomes" id="UP000030361">
    <property type="component" value="Chromosome"/>
</dbReference>
<evidence type="ECO:0000256" key="1">
    <source>
        <dbReference type="ARBA" id="ARBA00004651"/>
    </source>
</evidence>
<proteinExistence type="inferred from homology"/>
<dbReference type="EMBL" id="CP018906">
    <property type="protein sequence ID" value="AQW22277.1"/>
    <property type="molecule type" value="Genomic_DNA"/>
</dbReference>
<comment type="subcellular location">
    <subcellularLocation>
        <location evidence="1">Cell membrane</location>
        <topology evidence="1">Multi-pass membrane protein</topology>
    </subcellularLocation>
</comment>
<feature type="transmembrane region" description="Helical" evidence="7">
    <location>
        <begin position="185"/>
        <end position="203"/>
    </location>
</feature>
<keyword evidence="2" id="KW-1003">Cell membrane</keyword>
<name>A0A1S6QKW6_9LACO</name>
<feature type="domain" description="Threonine/serine exporter-like N-terminal" evidence="8">
    <location>
        <begin position="3"/>
        <end position="238"/>
    </location>
</feature>
<dbReference type="GO" id="GO:0005886">
    <property type="term" value="C:plasma membrane"/>
    <property type="evidence" value="ECO:0007669"/>
    <property type="project" value="UniProtKB-SubCell"/>
</dbReference>
<comment type="similarity">
    <text evidence="6">Belongs to the ThrE exporter (TC 2.A.79) family.</text>
</comment>
<dbReference type="PANTHER" id="PTHR34390">
    <property type="entry name" value="UPF0442 PROTEIN YJJB-RELATED"/>
    <property type="match status" value="1"/>
</dbReference>
<feature type="transmembrane region" description="Helical" evidence="7">
    <location>
        <begin position="131"/>
        <end position="148"/>
    </location>
</feature>
<keyword evidence="5 7" id="KW-0472">Membrane</keyword>
<evidence type="ECO:0000313" key="9">
    <source>
        <dbReference type="EMBL" id="AQW22277.1"/>
    </source>
</evidence>
<evidence type="ECO:0000256" key="6">
    <source>
        <dbReference type="ARBA" id="ARBA00034125"/>
    </source>
</evidence>
<keyword evidence="4 7" id="KW-1133">Transmembrane helix</keyword>
<dbReference type="GO" id="GO:0015744">
    <property type="term" value="P:succinate transport"/>
    <property type="evidence" value="ECO:0007669"/>
    <property type="project" value="TreeGrafter"/>
</dbReference>
<evidence type="ECO:0000256" key="4">
    <source>
        <dbReference type="ARBA" id="ARBA00022989"/>
    </source>
</evidence>